<dbReference type="InterPro" id="IPR025342">
    <property type="entry name" value="DUF4248"/>
</dbReference>
<protein>
    <submittedName>
        <fullName evidence="1">DUF4248 domain-containing protein</fullName>
    </submittedName>
</protein>
<proteinExistence type="predicted"/>
<accession>A0A6H0KUM7</accession>
<dbReference type="EMBL" id="CP050831">
    <property type="protein sequence ID" value="QIU96761.1"/>
    <property type="molecule type" value="Genomic_DNA"/>
</dbReference>
<dbReference type="Proteomes" id="UP000501780">
    <property type="component" value="Chromosome"/>
</dbReference>
<dbReference type="AlphaFoldDB" id="A0A6H0KUM7"/>
<sequence>MKTHESANDGNSINGFKHFSDLAVEYFPDLSTPSSASRKLRNCIRTHKELAARMTEAGYTKKTNNVSPKMQLILIEFLGTPVIKIPPTNETAIESVNADKK</sequence>
<dbReference type="RefSeq" id="WP_167966357.1">
    <property type="nucleotide sequence ID" value="NZ_CP050831.1"/>
</dbReference>
<reference evidence="1 2" key="1">
    <citation type="submission" date="2020-03" db="EMBL/GenBank/DDBJ databases">
        <title>Genomic analysis of Bacteroides faecium CBA7301.</title>
        <authorList>
            <person name="Kim J."/>
            <person name="Roh S.W."/>
        </authorList>
    </citation>
    <scope>NUCLEOTIDE SEQUENCE [LARGE SCALE GENOMIC DNA]</scope>
    <source>
        <strain evidence="1 2">CBA7301</strain>
    </source>
</reference>
<evidence type="ECO:0000313" key="2">
    <source>
        <dbReference type="Proteomes" id="UP000501780"/>
    </source>
</evidence>
<name>A0A6H0KUM7_9BACE</name>
<organism evidence="1 2">
    <name type="scientific">Bacteroides faecium</name>
    <dbReference type="NCBI Taxonomy" id="2715212"/>
    <lineage>
        <taxon>Bacteria</taxon>
        <taxon>Pseudomonadati</taxon>
        <taxon>Bacteroidota</taxon>
        <taxon>Bacteroidia</taxon>
        <taxon>Bacteroidales</taxon>
        <taxon>Bacteroidaceae</taxon>
        <taxon>Bacteroides</taxon>
    </lineage>
</organism>
<evidence type="ECO:0000313" key="1">
    <source>
        <dbReference type="EMBL" id="QIU96761.1"/>
    </source>
</evidence>
<dbReference type="KEGG" id="bfc:BacF7301_22565"/>
<dbReference type="Pfam" id="PF14053">
    <property type="entry name" value="DUF4248"/>
    <property type="match status" value="1"/>
</dbReference>
<gene>
    <name evidence="1" type="ORF">BacF7301_22565</name>
</gene>
<keyword evidence="2" id="KW-1185">Reference proteome</keyword>